<dbReference type="PROSITE" id="PS50240">
    <property type="entry name" value="TRYPSIN_DOM"/>
    <property type="match status" value="1"/>
</dbReference>
<evidence type="ECO:0000259" key="14">
    <source>
        <dbReference type="PROSITE" id="PS50240"/>
    </source>
</evidence>
<dbReference type="InterPro" id="IPR033116">
    <property type="entry name" value="TRYPSIN_SER"/>
</dbReference>
<evidence type="ECO:0000256" key="4">
    <source>
        <dbReference type="ARBA" id="ARBA00022525"/>
    </source>
</evidence>
<keyword evidence="8" id="KW-0256">Endoplasmic reticulum</keyword>
<dbReference type="SMART" id="SM00020">
    <property type="entry name" value="Tryp_SPc"/>
    <property type="match status" value="1"/>
</dbReference>
<dbReference type="AlphaFoldDB" id="A0A372M7K0"/>
<reference evidence="15 16" key="1">
    <citation type="submission" date="2018-08" db="EMBL/GenBank/DDBJ databases">
        <title>Isolation, diversity and antifungal activity of Actinobacteria from wheat.</title>
        <authorList>
            <person name="Han C."/>
        </authorList>
    </citation>
    <scope>NUCLEOTIDE SEQUENCE [LARGE SCALE GENOMIC DNA]</scope>
    <source>
        <strain evidence="15 16">NEAU-YY421</strain>
    </source>
</reference>
<keyword evidence="11" id="KW-1015">Disulfide bond</keyword>
<dbReference type="InterPro" id="IPR043504">
    <property type="entry name" value="Peptidase_S1_PA_chymotrypsin"/>
</dbReference>
<dbReference type="Proteomes" id="UP000263094">
    <property type="component" value="Unassembled WGS sequence"/>
</dbReference>
<dbReference type="OrthoDB" id="1496095at2"/>
<dbReference type="GO" id="GO:0007599">
    <property type="term" value="P:hemostasis"/>
    <property type="evidence" value="ECO:0007669"/>
    <property type="project" value="UniProtKB-KW"/>
</dbReference>
<evidence type="ECO:0000256" key="6">
    <source>
        <dbReference type="ARBA" id="ARBA00022696"/>
    </source>
</evidence>
<evidence type="ECO:0000256" key="13">
    <source>
        <dbReference type="RuleBase" id="RU363034"/>
    </source>
</evidence>
<dbReference type="CDD" id="cd00190">
    <property type="entry name" value="Tryp_SPc"/>
    <property type="match status" value="1"/>
</dbReference>
<sequence length="282" mass="28931">MTARGRGAAVCVQPPTKGRPLKNLFGSVKRAAALGAVTLAAVSLQPVSTAVAQDPTPSPAIVGGTPAEEGEFPFMVRLSMGCGGSLYAEDIVLTAAHCVDGSGPDTSITATAGSVDLESSDAVSVNSTEVLQAPGYDGNGKDWALIKLEQPLDLPTLNIADTDAYNEGDFTVAGWGADKEGGDQQRYLLKATVPFVDDAACGEAYGDSLIPGEEICAGFEEGGTDSCQGDSGGPMFRKDDSDQWVQVGIVSWGQGCARPGYPGVYAEVSAFAEDISKAAAEL</sequence>
<evidence type="ECO:0000256" key="2">
    <source>
        <dbReference type="ARBA" id="ARBA00004555"/>
    </source>
</evidence>
<comment type="caution">
    <text evidence="15">The sequence shown here is derived from an EMBL/GenBank/DDBJ whole genome shotgun (WGS) entry which is preliminary data.</text>
</comment>
<dbReference type="GO" id="GO:0004252">
    <property type="term" value="F:serine-type endopeptidase activity"/>
    <property type="evidence" value="ECO:0007669"/>
    <property type="project" value="InterPro"/>
</dbReference>
<evidence type="ECO:0000256" key="9">
    <source>
        <dbReference type="ARBA" id="ARBA00022825"/>
    </source>
</evidence>
<keyword evidence="6" id="KW-0356">Hemostasis</keyword>
<evidence type="ECO:0000256" key="1">
    <source>
        <dbReference type="ARBA" id="ARBA00004240"/>
    </source>
</evidence>
<name>A0A372M7K0_9ACTN</name>
<comment type="subcellular location">
    <subcellularLocation>
        <location evidence="1">Endoplasmic reticulum</location>
    </subcellularLocation>
    <subcellularLocation>
        <location evidence="2">Golgi apparatus</location>
    </subcellularLocation>
    <subcellularLocation>
        <location evidence="3">Secreted</location>
    </subcellularLocation>
</comment>
<dbReference type="FunFam" id="2.40.10.10:FF:000011">
    <property type="entry name" value="Coagulation factor X"/>
    <property type="match status" value="1"/>
</dbReference>
<dbReference type="PANTHER" id="PTHR24252:SF7">
    <property type="entry name" value="HYALIN"/>
    <property type="match status" value="1"/>
</dbReference>
<dbReference type="PANTHER" id="PTHR24252">
    <property type="entry name" value="ACROSIN-RELATED"/>
    <property type="match status" value="1"/>
</dbReference>
<evidence type="ECO:0000256" key="7">
    <source>
        <dbReference type="ARBA" id="ARBA00022801"/>
    </source>
</evidence>
<evidence type="ECO:0000256" key="5">
    <source>
        <dbReference type="ARBA" id="ARBA00022670"/>
    </source>
</evidence>
<keyword evidence="4" id="KW-0964">Secreted</keyword>
<keyword evidence="10" id="KW-0333">Golgi apparatus</keyword>
<dbReference type="InterPro" id="IPR001314">
    <property type="entry name" value="Peptidase_S1A"/>
</dbReference>
<keyword evidence="7 13" id="KW-0378">Hydrolase</keyword>
<keyword evidence="16" id="KW-1185">Reference proteome</keyword>
<dbReference type="Gene3D" id="2.40.10.10">
    <property type="entry name" value="Trypsin-like serine proteases"/>
    <property type="match status" value="2"/>
</dbReference>
<dbReference type="GO" id="GO:0005576">
    <property type="term" value="C:extracellular region"/>
    <property type="evidence" value="ECO:0007669"/>
    <property type="project" value="UniProtKB-SubCell"/>
</dbReference>
<evidence type="ECO:0000313" key="15">
    <source>
        <dbReference type="EMBL" id="RFU86277.1"/>
    </source>
</evidence>
<dbReference type="InterPro" id="IPR018114">
    <property type="entry name" value="TRYPSIN_HIS"/>
</dbReference>
<accession>A0A372M7K0</accession>
<evidence type="ECO:0000313" key="16">
    <source>
        <dbReference type="Proteomes" id="UP000263094"/>
    </source>
</evidence>
<feature type="domain" description="Peptidase S1" evidence="14">
    <location>
        <begin position="61"/>
        <end position="280"/>
    </location>
</feature>
<keyword evidence="12" id="KW-0325">Glycoprotein</keyword>
<gene>
    <name evidence="15" type="ORF">DY218_12950</name>
</gene>
<keyword evidence="9 13" id="KW-0720">Serine protease</keyword>
<evidence type="ECO:0000256" key="12">
    <source>
        <dbReference type="ARBA" id="ARBA00023180"/>
    </source>
</evidence>
<proteinExistence type="predicted"/>
<evidence type="ECO:0000256" key="8">
    <source>
        <dbReference type="ARBA" id="ARBA00022824"/>
    </source>
</evidence>
<evidence type="ECO:0000256" key="10">
    <source>
        <dbReference type="ARBA" id="ARBA00023034"/>
    </source>
</evidence>
<dbReference type="SUPFAM" id="SSF50494">
    <property type="entry name" value="Trypsin-like serine proteases"/>
    <property type="match status" value="1"/>
</dbReference>
<evidence type="ECO:0000256" key="11">
    <source>
        <dbReference type="ARBA" id="ARBA00023157"/>
    </source>
</evidence>
<organism evidence="15 16">
    <name type="scientific">Streptomyces triticagri</name>
    <dbReference type="NCBI Taxonomy" id="2293568"/>
    <lineage>
        <taxon>Bacteria</taxon>
        <taxon>Bacillati</taxon>
        <taxon>Actinomycetota</taxon>
        <taxon>Actinomycetes</taxon>
        <taxon>Kitasatosporales</taxon>
        <taxon>Streptomycetaceae</taxon>
        <taxon>Streptomyces</taxon>
    </lineage>
</organism>
<dbReference type="InterPro" id="IPR009003">
    <property type="entry name" value="Peptidase_S1_PA"/>
</dbReference>
<dbReference type="GO" id="GO:0006508">
    <property type="term" value="P:proteolysis"/>
    <property type="evidence" value="ECO:0007669"/>
    <property type="project" value="UniProtKB-KW"/>
</dbReference>
<dbReference type="PROSITE" id="PS00135">
    <property type="entry name" value="TRYPSIN_SER"/>
    <property type="match status" value="1"/>
</dbReference>
<dbReference type="PRINTS" id="PR00722">
    <property type="entry name" value="CHYMOTRYPSIN"/>
</dbReference>
<protein>
    <submittedName>
        <fullName evidence="15">Serine protease</fullName>
    </submittedName>
</protein>
<dbReference type="InterPro" id="IPR001254">
    <property type="entry name" value="Trypsin_dom"/>
</dbReference>
<dbReference type="EMBL" id="QUAK01000072">
    <property type="protein sequence ID" value="RFU86277.1"/>
    <property type="molecule type" value="Genomic_DNA"/>
</dbReference>
<evidence type="ECO:0000256" key="3">
    <source>
        <dbReference type="ARBA" id="ARBA00004613"/>
    </source>
</evidence>
<dbReference type="Pfam" id="PF00089">
    <property type="entry name" value="Trypsin"/>
    <property type="match status" value="1"/>
</dbReference>
<keyword evidence="5 13" id="KW-0645">Protease</keyword>
<dbReference type="PROSITE" id="PS00134">
    <property type="entry name" value="TRYPSIN_HIS"/>
    <property type="match status" value="1"/>
</dbReference>